<evidence type="ECO:0000259" key="7">
    <source>
        <dbReference type="PROSITE" id="PS51012"/>
    </source>
</evidence>
<accession>A0A1C5A560</accession>
<dbReference type="PROSITE" id="PS00626">
    <property type="entry name" value="RCC1_2"/>
    <property type="match status" value="1"/>
</dbReference>
<gene>
    <name evidence="8" type="ORF">GA0074696_5375</name>
</gene>
<dbReference type="GO" id="GO:0046677">
    <property type="term" value="P:response to antibiotic"/>
    <property type="evidence" value="ECO:0007669"/>
    <property type="project" value="UniProtKB-KW"/>
</dbReference>
<dbReference type="PIRSF" id="PIRSF006648">
    <property type="entry name" value="DrrB"/>
    <property type="match status" value="1"/>
</dbReference>
<evidence type="ECO:0000256" key="5">
    <source>
        <dbReference type="ARBA" id="ARBA00023251"/>
    </source>
</evidence>
<dbReference type="InterPro" id="IPR013525">
    <property type="entry name" value="ABC2_TM"/>
</dbReference>
<dbReference type="InterPro" id="IPR047817">
    <property type="entry name" value="ABC2_TM_bact-type"/>
</dbReference>
<feature type="transmembrane region" description="Helical" evidence="6">
    <location>
        <begin position="47"/>
        <end position="67"/>
    </location>
</feature>
<evidence type="ECO:0000256" key="1">
    <source>
        <dbReference type="ARBA" id="ARBA00004141"/>
    </source>
</evidence>
<dbReference type="PANTHER" id="PTHR43229">
    <property type="entry name" value="NODULATION PROTEIN J"/>
    <property type="match status" value="1"/>
</dbReference>
<feature type="transmembrane region" description="Helical" evidence="6">
    <location>
        <begin position="73"/>
        <end position="97"/>
    </location>
</feature>
<organism evidence="8 9">
    <name type="scientific">Micromonospora purpureochromogenes</name>
    <dbReference type="NCBI Taxonomy" id="47872"/>
    <lineage>
        <taxon>Bacteria</taxon>
        <taxon>Bacillati</taxon>
        <taxon>Actinomycetota</taxon>
        <taxon>Actinomycetes</taxon>
        <taxon>Micromonosporales</taxon>
        <taxon>Micromonosporaceae</taxon>
        <taxon>Micromonospora</taxon>
    </lineage>
</organism>
<dbReference type="InterPro" id="IPR000408">
    <property type="entry name" value="Reg_chr_condens"/>
</dbReference>
<evidence type="ECO:0000313" key="9">
    <source>
        <dbReference type="Proteomes" id="UP000198228"/>
    </source>
</evidence>
<evidence type="ECO:0000256" key="3">
    <source>
        <dbReference type="ARBA" id="ARBA00022989"/>
    </source>
</evidence>
<sequence length="270" mass="28920">MTAVTAPATALAPARRLGVGAGLRHTLTLAWRSLVQIKHNPMELLDLSIQPVMFVLLFTYVFGTAIAGSSGEYLTFMLPGIMVQNALFATMTTGFGLNNDLTKGVFDRLRALPIARWAPLAGRILADTVKQAWSIALLLGVGMILGFRVGNGLLGVLAAFALLLAFTLAASWISVLVGVLVSEPEKVQIFGFMVIFPLTFTSNIFVPTDRMPGWLQNWVEINPVTVVADALRGLLVSGPVAGPVLQTLLWGAGIAVLFAPLSLRALKRRV</sequence>
<evidence type="ECO:0000256" key="4">
    <source>
        <dbReference type="ARBA" id="ARBA00023136"/>
    </source>
</evidence>
<comment type="similarity">
    <text evidence="6">Belongs to the ABC-2 integral membrane protein family.</text>
</comment>
<evidence type="ECO:0000313" key="8">
    <source>
        <dbReference type="EMBL" id="SCF40338.1"/>
    </source>
</evidence>
<dbReference type="Proteomes" id="UP000198228">
    <property type="component" value="Chromosome I"/>
</dbReference>
<name>A0A1C5A560_9ACTN</name>
<evidence type="ECO:0000256" key="6">
    <source>
        <dbReference type="RuleBase" id="RU361157"/>
    </source>
</evidence>
<dbReference type="EMBL" id="LT607410">
    <property type="protein sequence ID" value="SCF40338.1"/>
    <property type="molecule type" value="Genomic_DNA"/>
</dbReference>
<keyword evidence="6" id="KW-0813">Transport</keyword>
<keyword evidence="6" id="KW-1003">Cell membrane</keyword>
<dbReference type="InterPro" id="IPR000412">
    <property type="entry name" value="ABC_2_transport"/>
</dbReference>
<dbReference type="InterPro" id="IPR051784">
    <property type="entry name" value="Nod_factor_ABC_transporter"/>
</dbReference>
<keyword evidence="2 6" id="KW-0812">Transmembrane</keyword>
<dbReference type="PROSITE" id="PS51012">
    <property type="entry name" value="ABC_TM2"/>
    <property type="match status" value="1"/>
</dbReference>
<feature type="transmembrane region" description="Helical" evidence="6">
    <location>
        <begin position="156"/>
        <end position="181"/>
    </location>
</feature>
<reference evidence="8 9" key="1">
    <citation type="submission" date="2016-06" db="EMBL/GenBank/DDBJ databases">
        <authorList>
            <person name="Kjaerup R.B."/>
            <person name="Dalgaard T.S."/>
            <person name="Juul-Madsen H.R."/>
        </authorList>
    </citation>
    <scope>NUCLEOTIDE SEQUENCE [LARGE SCALE GENOMIC DNA]</scope>
    <source>
        <strain evidence="8 9">DSM 43821</strain>
    </source>
</reference>
<dbReference type="GO" id="GO:0043190">
    <property type="term" value="C:ATP-binding cassette (ABC) transporter complex"/>
    <property type="evidence" value="ECO:0007669"/>
    <property type="project" value="InterPro"/>
</dbReference>
<dbReference type="Pfam" id="PF01061">
    <property type="entry name" value="ABC2_membrane"/>
    <property type="match status" value="1"/>
</dbReference>
<dbReference type="GO" id="GO:0140359">
    <property type="term" value="F:ABC-type transporter activity"/>
    <property type="evidence" value="ECO:0007669"/>
    <property type="project" value="InterPro"/>
</dbReference>
<feature type="transmembrane region" description="Helical" evidence="6">
    <location>
        <begin position="247"/>
        <end position="266"/>
    </location>
</feature>
<feature type="transmembrane region" description="Helical" evidence="6">
    <location>
        <begin position="132"/>
        <end position="149"/>
    </location>
</feature>
<proteinExistence type="inferred from homology"/>
<dbReference type="PANTHER" id="PTHR43229:SF2">
    <property type="entry name" value="NODULATION PROTEIN J"/>
    <property type="match status" value="1"/>
</dbReference>
<dbReference type="AlphaFoldDB" id="A0A1C5A560"/>
<keyword evidence="3 6" id="KW-1133">Transmembrane helix</keyword>
<evidence type="ECO:0000256" key="2">
    <source>
        <dbReference type="ARBA" id="ARBA00022692"/>
    </source>
</evidence>
<keyword evidence="4 6" id="KW-0472">Membrane</keyword>
<protein>
    <recommendedName>
        <fullName evidence="6">Transport permease protein</fullName>
    </recommendedName>
</protein>
<feature type="transmembrane region" description="Helical" evidence="6">
    <location>
        <begin position="187"/>
        <end position="206"/>
    </location>
</feature>
<comment type="subcellular location">
    <subcellularLocation>
        <location evidence="6">Cell membrane</location>
        <topology evidence="6">Multi-pass membrane protein</topology>
    </subcellularLocation>
    <subcellularLocation>
        <location evidence="1">Membrane</location>
        <topology evidence="1">Multi-pass membrane protein</topology>
    </subcellularLocation>
</comment>
<dbReference type="RefSeq" id="WP_088963614.1">
    <property type="nucleotide sequence ID" value="NZ_LT607410.1"/>
</dbReference>
<keyword evidence="5" id="KW-0046">Antibiotic resistance</keyword>
<feature type="domain" description="ABC transmembrane type-2" evidence="7">
    <location>
        <begin position="42"/>
        <end position="269"/>
    </location>
</feature>